<evidence type="ECO:0000256" key="3">
    <source>
        <dbReference type="ARBA" id="ARBA00007577"/>
    </source>
</evidence>
<feature type="transmembrane region" description="Helical" evidence="14">
    <location>
        <begin position="720"/>
        <end position="744"/>
    </location>
</feature>
<accession>L1JZ07</accession>
<dbReference type="SUPFAM" id="SSF52540">
    <property type="entry name" value="P-loop containing nucleoside triphosphate hydrolases"/>
    <property type="match status" value="2"/>
</dbReference>
<keyword evidence="7" id="KW-0547">Nucleotide-binding</keyword>
<evidence type="ECO:0000256" key="1">
    <source>
        <dbReference type="ARBA" id="ARBA00004141"/>
    </source>
</evidence>
<feature type="domain" description="ABC transmembrane type-1" evidence="16">
    <location>
        <begin position="81"/>
        <end position="380"/>
    </location>
</feature>
<dbReference type="GO" id="GO:0016887">
    <property type="term" value="F:ATP hydrolysis activity"/>
    <property type="evidence" value="ECO:0007669"/>
    <property type="project" value="InterPro"/>
</dbReference>
<feature type="domain" description="ABC transporter" evidence="15">
    <location>
        <begin position="415"/>
        <end position="651"/>
    </location>
</feature>
<dbReference type="PANTHER" id="PTHR43394:SF27">
    <property type="entry name" value="ATP-DEPENDENT TRANSLOCASE ABCB1-LIKE"/>
    <property type="match status" value="1"/>
</dbReference>
<keyword evidence="4" id="KW-0813">Transport</keyword>
<dbReference type="InterPro" id="IPR003593">
    <property type="entry name" value="AAA+_ATPase"/>
</dbReference>
<dbReference type="STRING" id="905079.L1JZ07"/>
<dbReference type="Proteomes" id="UP000011087">
    <property type="component" value="Unassembled WGS sequence"/>
</dbReference>
<feature type="transmembrane region" description="Helical" evidence="14">
    <location>
        <begin position="894"/>
        <end position="915"/>
    </location>
</feature>
<reference evidence="19" key="2">
    <citation type="submission" date="2012-11" db="EMBL/GenBank/DDBJ databases">
        <authorList>
            <person name="Kuo A."/>
            <person name="Curtis B.A."/>
            <person name="Tanifuji G."/>
            <person name="Burki F."/>
            <person name="Gruber A."/>
            <person name="Irimia M."/>
            <person name="Maruyama S."/>
            <person name="Arias M.C."/>
            <person name="Ball S.G."/>
            <person name="Gile G.H."/>
            <person name="Hirakawa Y."/>
            <person name="Hopkins J.F."/>
            <person name="Rensing S.A."/>
            <person name="Schmutz J."/>
            <person name="Symeonidi A."/>
            <person name="Elias M."/>
            <person name="Eveleigh R.J."/>
            <person name="Herman E.K."/>
            <person name="Klute M.J."/>
            <person name="Nakayama T."/>
            <person name="Obornik M."/>
            <person name="Reyes-Prieto A."/>
            <person name="Armbrust E.V."/>
            <person name="Aves S.J."/>
            <person name="Beiko R.G."/>
            <person name="Coutinho P."/>
            <person name="Dacks J.B."/>
            <person name="Durnford D.G."/>
            <person name="Fast N.M."/>
            <person name="Green B.R."/>
            <person name="Grisdale C."/>
            <person name="Hempe F."/>
            <person name="Henrissat B."/>
            <person name="Hoppner M.P."/>
            <person name="Ishida K.-I."/>
            <person name="Kim E."/>
            <person name="Koreny L."/>
            <person name="Kroth P.G."/>
            <person name="Liu Y."/>
            <person name="Malik S.-B."/>
            <person name="Maier U.G."/>
            <person name="McRose D."/>
            <person name="Mock T."/>
            <person name="Neilson J.A."/>
            <person name="Onodera N.T."/>
            <person name="Poole A.M."/>
            <person name="Pritham E.J."/>
            <person name="Richards T.A."/>
            <person name="Rocap G."/>
            <person name="Roy S.W."/>
            <person name="Sarai C."/>
            <person name="Schaack S."/>
            <person name="Shirato S."/>
            <person name="Slamovits C.H."/>
            <person name="Spencer D.F."/>
            <person name="Suzuki S."/>
            <person name="Worden A.Z."/>
            <person name="Zauner S."/>
            <person name="Barry K."/>
            <person name="Bell C."/>
            <person name="Bharti A.K."/>
            <person name="Crow J.A."/>
            <person name="Grimwood J."/>
            <person name="Kramer R."/>
            <person name="Lindquist E."/>
            <person name="Lucas S."/>
            <person name="Salamov A."/>
            <person name="McFadden G.I."/>
            <person name="Lane C.E."/>
            <person name="Keeling P.J."/>
            <person name="Gray M.W."/>
            <person name="Grigoriev I.V."/>
            <person name="Archibald J.M."/>
        </authorList>
    </citation>
    <scope>NUCLEOTIDE SEQUENCE</scope>
    <source>
        <strain evidence="19">CCMP2712</strain>
    </source>
</reference>
<feature type="transmembrane region" description="Helical" evidence="14">
    <location>
        <begin position="125"/>
        <end position="149"/>
    </location>
</feature>
<dbReference type="OMA" id="IGMAAPY"/>
<dbReference type="GO" id="GO:0005524">
    <property type="term" value="F:ATP binding"/>
    <property type="evidence" value="ECO:0007669"/>
    <property type="project" value="UniProtKB-KW"/>
</dbReference>
<dbReference type="InterPro" id="IPR017871">
    <property type="entry name" value="ABC_transporter-like_CS"/>
</dbReference>
<dbReference type="CDD" id="cd03249">
    <property type="entry name" value="ABC_MTABC3_MDL1_MDL2"/>
    <property type="match status" value="2"/>
</dbReference>
<evidence type="ECO:0000256" key="11">
    <source>
        <dbReference type="ARBA" id="ARBA00023136"/>
    </source>
</evidence>
<dbReference type="SUPFAM" id="SSF90123">
    <property type="entry name" value="ABC transporter transmembrane region"/>
    <property type="match status" value="2"/>
</dbReference>
<feature type="transmembrane region" description="Helical" evidence="14">
    <location>
        <begin position="921"/>
        <end position="940"/>
    </location>
</feature>
<dbReference type="FunFam" id="3.40.50.300:FF:000479">
    <property type="entry name" value="Multidrug resistance protein 1A"/>
    <property type="match status" value="1"/>
</dbReference>
<evidence type="ECO:0000313" key="19">
    <source>
        <dbReference type="Proteomes" id="UP000011087"/>
    </source>
</evidence>
<evidence type="ECO:0000256" key="10">
    <source>
        <dbReference type="ARBA" id="ARBA00022989"/>
    </source>
</evidence>
<dbReference type="eggNOG" id="KOG0055">
    <property type="taxonomic scope" value="Eukaryota"/>
</dbReference>
<gene>
    <name evidence="17" type="ORF">GUITHDRAFT_100563</name>
</gene>
<dbReference type="GO" id="GO:0015421">
    <property type="term" value="F:ABC-type oligopeptide transporter activity"/>
    <property type="evidence" value="ECO:0007669"/>
    <property type="project" value="TreeGrafter"/>
</dbReference>
<evidence type="ECO:0000256" key="9">
    <source>
        <dbReference type="ARBA" id="ARBA00022967"/>
    </source>
</evidence>
<evidence type="ECO:0000313" key="17">
    <source>
        <dbReference type="EMBL" id="EKX53579.1"/>
    </source>
</evidence>
<feature type="transmembrane region" description="Helical" evidence="14">
    <location>
        <begin position="1384"/>
        <end position="1404"/>
    </location>
</feature>
<evidence type="ECO:0000256" key="13">
    <source>
        <dbReference type="SAM" id="MobiDB-lite"/>
    </source>
</evidence>
<dbReference type="SMART" id="SM00382">
    <property type="entry name" value="AAA"/>
    <property type="match status" value="2"/>
</dbReference>
<evidence type="ECO:0000256" key="12">
    <source>
        <dbReference type="ARBA" id="ARBA00023180"/>
    </source>
</evidence>
<dbReference type="RefSeq" id="XP_005840559.1">
    <property type="nucleotide sequence ID" value="XM_005840502.1"/>
</dbReference>
<keyword evidence="6" id="KW-0677">Repeat</keyword>
<dbReference type="KEGG" id="gtt:GUITHDRAFT_100563"/>
<evidence type="ECO:0000256" key="7">
    <source>
        <dbReference type="ARBA" id="ARBA00022741"/>
    </source>
</evidence>
<organism evidence="17">
    <name type="scientific">Guillardia theta (strain CCMP2712)</name>
    <name type="common">Cryptophyte</name>
    <dbReference type="NCBI Taxonomy" id="905079"/>
    <lineage>
        <taxon>Eukaryota</taxon>
        <taxon>Cryptophyceae</taxon>
        <taxon>Pyrenomonadales</taxon>
        <taxon>Geminigeraceae</taxon>
        <taxon>Guillardia</taxon>
    </lineage>
</organism>
<keyword evidence="9" id="KW-1278">Translocase</keyword>
<dbReference type="InterPro" id="IPR039421">
    <property type="entry name" value="Type_1_exporter"/>
</dbReference>
<proteinExistence type="inferred from homology"/>
<feature type="transmembrane region" description="Helical" evidence="14">
    <location>
        <begin position="1020"/>
        <end position="1039"/>
    </location>
</feature>
<dbReference type="EnsemblProtists" id="EKX53579">
    <property type="protein sequence ID" value="EKX53579"/>
    <property type="gene ID" value="GUITHDRAFT_100563"/>
</dbReference>
<feature type="transmembrane region" description="Helical" evidence="14">
    <location>
        <begin position="823"/>
        <end position="846"/>
    </location>
</feature>
<evidence type="ECO:0000256" key="6">
    <source>
        <dbReference type="ARBA" id="ARBA00022737"/>
    </source>
</evidence>
<feature type="transmembrane region" description="Helical" evidence="14">
    <location>
        <begin position="356"/>
        <end position="379"/>
    </location>
</feature>
<evidence type="ECO:0000256" key="4">
    <source>
        <dbReference type="ARBA" id="ARBA00022448"/>
    </source>
</evidence>
<dbReference type="FunFam" id="3.40.50.300:FF:000205">
    <property type="entry name" value="ABC transporter B family member 4"/>
    <property type="match status" value="1"/>
</dbReference>
<reference evidence="18" key="3">
    <citation type="submission" date="2016-03" db="UniProtKB">
        <authorList>
            <consortium name="EnsemblProtists"/>
        </authorList>
    </citation>
    <scope>IDENTIFICATION</scope>
</reference>
<dbReference type="PROSITE" id="PS00211">
    <property type="entry name" value="ABC_TRANSPORTER_1"/>
    <property type="match status" value="1"/>
</dbReference>
<evidence type="ECO:0000256" key="8">
    <source>
        <dbReference type="ARBA" id="ARBA00022840"/>
    </source>
</evidence>
<feature type="transmembrane region" description="Helical" evidence="14">
    <location>
        <begin position="1059"/>
        <end position="1080"/>
    </location>
</feature>
<dbReference type="GO" id="GO:0005743">
    <property type="term" value="C:mitochondrial inner membrane"/>
    <property type="evidence" value="ECO:0007669"/>
    <property type="project" value="TreeGrafter"/>
</dbReference>
<keyword evidence="11 14" id="KW-0472">Membrane</keyword>
<dbReference type="InterPro" id="IPR036640">
    <property type="entry name" value="ABC1_TM_sf"/>
</dbReference>
<keyword evidence="10 14" id="KW-1133">Transmembrane helix</keyword>
<dbReference type="InterPro" id="IPR003439">
    <property type="entry name" value="ABC_transporter-like_ATP-bd"/>
</dbReference>
<protein>
    <submittedName>
        <fullName evidence="17 18">Uncharacterized protein</fullName>
    </submittedName>
</protein>
<feature type="transmembrane region" description="Helical" evidence="14">
    <location>
        <begin position="312"/>
        <end position="336"/>
    </location>
</feature>
<feature type="domain" description="ABC transmembrane type-1" evidence="16">
    <location>
        <begin position="821"/>
        <end position="1085"/>
    </location>
</feature>
<reference evidence="17 19" key="1">
    <citation type="journal article" date="2012" name="Nature">
        <title>Algal genomes reveal evolutionary mosaicism and the fate of nucleomorphs.</title>
        <authorList>
            <consortium name="DOE Joint Genome Institute"/>
            <person name="Curtis B.A."/>
            <person name="Tanifuji G."/>
            <person name="Burki F."/>
            <person name="Gruber A."/>
            <person name="Irimia M."/>
            <person name="Maruyama S."/>
            <person name="Arias M.C."/>
            <person name="Ball S.G."/>
            <person name="Gile G.H."/>
            <person name="Hirakawa Y."/>
            <person name="Hopkins J.F."/>
            <person name="Kuo A."/>
            <person name="Rensing S.A."/>
            <person name="Schmutz J."/>
            <person name="Symeonidi A."/>
            <person name="Elias M."/>
            <person name="Eveleigh R.J."/>
            <person name="Herman E.K."/>
            <person name="Klute M.J."/>
            <person name="Nakayama T."/>
            <person name="Obornik M."/>
            <person name="Reyes-Prieto A."/>
            <person name="Armbrust E.V."/>
            <person name="Aves S.J."/>
            <person name="Beiko R.G."/>
            <person name="Coutinho P."/>
            <person name="Dacks J.B."/>
            <person name="Durnford D.G."/>
            <person name="Fast N.M."/>
            <person name="Green B.R."/>
            <person name="Grisdale C.J."/>
            <person name="Hempel F."/>
            <person name="Henrissat B."/>
            <person name="Hoppner M.P."/>
            <person name="Ishida K."/>
            <person name="Kim E."/>
            <person name="Koreny L."/>
            <person name="Kroth P.G."/>
            <person name="Liu Y."/>
            <person name="Malik S.B."/>
            <person name="Maier U.G."/>
            <person name="McRose D."/>
            <person name="Mock T."/>
            <person name="Neilson J.A."/>
            <person name="Onodera N.T."/>
            <person name="Poole A.M."/>
            <person name="Pritham E.J."/>
            <person name="Richards T.A."/>
            <person name="Rocap G."/>
            <person name="Roy S.W."/>
            <person name="Sarai C."/>
            <person name="Schaack S."/>
            <person name="Shirato S."/>
            <person name="Slamovits C.H."/>
            <person name="Spencer D.F."/>
            <person name="Suzuki S."/>
            <person name="Worden A.Z."/>
            <person name="Zauner S."/>
            <person name="Barry K."/>
            <person name="Bell C."/>
            <person name="Bharti A.K."/>
            <person name="Crow J.A."/>
            <person name="Grimwood J."/>
            <person name="Kramer R."/>
            <person name="Lindquist E."/>
            <person name="Lucas S."/>
            <person name="Salamov A."/>
            <person name="McFadden G.I."/>
            <person name="Lane C.E."/>
            <person name="Keeling P.J."/>
            <person name="Gray M.W."/>
            <person name="Grigoriev I.V."/>
            <person name="Archibald J.M."/>
        </authorList>
    </citation>
    <scope>NUCLEOTIDE SEQUENCE</scope>
    <source>
        <strain evidence="17 19">CCMP2712</strain>
    </source>
</reference>
<name>L1JZ07_GUITC</name>
<feature type="compositionally biased region" description="Polar residues" evidence="13">
    <location>
        <begin position="673"/>
        <end position="682"/>
    </location>
</feature>
<evidence type="ECO:0000313" key="18">
    <source>
        <dbReference type="EnsemblProtists" id="EKX53579"/>
    </source>
</evidence>
<evidence type="ECO:0000256" key="5">
    <source>
        <dbReference type="ARBA" id="ARBA00022692"/>
    </source>
</evidence>
<dbReference type="CDD" id="cd18577">
    <property type="entry name" value="ABC_6TM_Pgp_ABCB1_D1_like"/>
    <property type="match status" value="1"/>
</dbReference>
<sequence length="1416" mass="153188">MSALPEQISNEASEIKGDVVLKNLASGSAVTLPDEDKCPVVLAGSDRPQPDEAKKDDDLGEKASFFALFRYADAFDCILILISFVCSLATGAALPAFTLFFKDLINGGFESGSLSASKVNEKALLFLWISLGLLVCGSISNGAMLLAAANQGSRLRRQYVKAILRQNIAWFDTQKTGEITTSIERDCSNVQGAIGEKAVLFVHNLSTFVFGIALGFWQGWQMALVLCACLPLLAGAGAWMAKNLADLATKGERAYRSAGMTRRRRRKVLGCADGLGRTVASLRGEQRENQRYCSNLDEALEMGIKKARTNGLGMGSVMGSFMGTYALGLWFGSWLIVHGVTNSRTGVLYSAGDVILVFFSVVMGGFSLGQVGPCVQAFMKGQASAKRIFDIIDRKPPIDIEDPSGEKPASVKGDICLKGIAFTYPARQDAPIFTNLDLNIAAGQTAALVGASGSGKSTVIQLLLRFYDPDAGQVMLDGRDLRTLNVKWLREHLSIVSQEPILFAVSIAENIKYGKPDASMDEIEKASVASNAHMFISGLPGKYDTLCGERGTQLSGGQKQRIAIARAIISNPKVLLLDEATSALDSESEKLVQGALDNLMDGRTVVVVAHRLSTIRNADKICVFQTGTIVEEGTHEELYAKQDGFYRELVSKQMMAGEAAVGGTPATTEEKPTQASQPVQDTVSATKSTTDVVLKEVSEEEKKAEKGYLSRAFKLNSPEFFPWALTGSIGACLNGALFPVLALLLTEMLAGYSMCLEKENVDPFNPGKKVVFSIFMDETSCDTSCVYRNGQWIGACTALNNTRMCEPSVCFNLMETKIVKYCYGFVGLAVAAFVANFLQLFSFGIMGEHLTQRLRKLSFASVLRQDVGFFDYTENASGSLTTKLAKDASLVENAVGTTIGLMIQNIVVMAISLTIAFIRGWMLTLICFSTFPLMVIANMLQMQFIAGSGGDLSKAYEVPVVICVALRSCHGLISIHKATAIASEAVAGLRTVAAFSAEGQVENVYEETLKSDTGAQHKTAVAAGLGQGFSLFTVFFLYYCGFAGGAYLMTHEGYSFKDVLQVFFTVTFMGMAAGMAGAIAPDIAKGKPALIAIFKLIDKAPKIDANDPSGEKLQQVRGEIELRNVSFTYPARLDVKIFDNLNLMIPAGKTAALVGGSGSGKSTIISLIERFYDPDDGQILLDGVNIKTLNLSWLRSHLGLVSQEPILFATTIFENIRYGREDAREEEVIEASKKANAHAFIMEFPDKFETQCGEKGTQMSGGQKQATSALDSQSERLVQEALEHLMMGRTVVVVAHRLSTIKHADKIVVLSGGVIVEEGKHSDLIANTTGAYSKLIAHQASLIAPVTCLDCIPADANVSRQMRRGTREGKEEKEKARECVTEKAMEPVFVFVCICLYLLVFVHFDSLRLQRKCVSV</sequence>
<evidence type="ECO:0000256" key="2">
    <source>
        <dbReference type="ARBA" id="ARBA00004229"/>
    </source>
</evidence>
<dbReference type="GO" id="GO:0009507">
    <property type="term" value="C:chloroplast"/>
    <property type="evidence" value="ECO:0007669"/>
    <property type="project" value="UniProtKB-SubCell"/>
</dbReference>
<feature type="region of interest" description="Disordered" evidence="13">
    <location>
        <begin position="660"/>
        <end position="682"/>
    </location>
</feature>
<dbReference type="GO" id="GO:0090374">
    <property type="term" value="P:oligopeptide export from mitochondrion"/>
    <property type="evidence" value="ECO:0007669"/>
    <property type="project" value="TreeGrafter"/>
</dbReference>
<dbReference type="InterPro" id="IPR011527">
    <property type="entry name" value="ABC1_TM_dom"/>
</dbReference>
<feature type="transmembrane region" description="Helical" evidence="14">
    <location>
        <begin position="198"/>
        <end position="217"/>
    </location>
</feature>
<feature type="domain" description="ABC transporter" evidence="15">
    <location>
        <begin position="1120"/>
        <end position="1337"/>
    </location>
</feature>
<comment type="similarity">
    <text evidence="3">Belongs to the ABC transporter superfamily. ABCB family. Multidrug resistance exporter (TC 3.A.1.201) subfamily.</text>
</comment>
<dbReference type="Gene3D" id="1.20.1560.10">
    <property type="entry name" value="ABC transporter type 1, transmembrane domain"/>
    <property type="match status" value="2"/>
</dbReference>
<evidence type="ECO:0000259" key="15">
    <source>
        <dbReference type="PROSITE" id="PS50893"/>
    </source>
</evidence>
<dbReference type="PANTHER" id="PTHR43394">
    <property type="entry name" value="ATP-DEPENDENT PERMEASE MDL1, MITOCHONDRIAL"/>
    <property type="match status" value="1"/>
</dbReference>
<dbReference type="EMBL" id="JH992969">
    <property type="protein sequence ID" value="EKX53579.1"/>
    <property type="molecule type" value="Genomic_DNA"/>
</dbReference>
<keyword evidence="8" id="KW-0067">ATP-binding</keyword>
<keyword evidence="12" id="KW-0325">Glycoprotein</keyword>
<keyword evidence="19" id="KW-1185">Reference proteome</keyword>
<dbReference type="GeneID" id="17310568"/>
<keyword evidence="5 14" id="KW-0812">Transmembrane</keyword>
<dbReference type="CDD" id="cd18578">
    <property type="entry name" value="ABC_6TM_Pgp_ABCB1_D2_like"/>
    <property type="match status" value="1"/>
</dbReference>
<dbReference type="InterPro" id="IPR027417">
    <property type="entry name" value="P-loop_NTPase"/>
</dbReference>
<comment type="subcellular location">
    <subcellularLocation>
        <location evidence="1">Membrane</location>
        <topology evidence="1">Multi-pass membrane protein</topology>
    </subcellularLocation>
    <subcellularLocation>
        <location evidence="2">Plastid</location>
        <location evidence="2">Chloroplast</location>
    </subcellularLocation>
</comment>
<dbReference type="HOGENOM" id="CLU_000604_17_2_1"/>
<dbReference type="Gene3D" id="3.40.50.300">
    <property type="entry name" value="P-loop containing nucleotide triphosphate hydrolases"/>
    <property type="match status" value="2"/>
</dbReference>
<dbReference type="Pfam" id="PF00005">
    <property type="entry name" value="ABC_tran"/>
    <property type="match status" value="2"/>
</dbReference>
<feature type="transmembrane region" description="Helical" evidence="14">
    <location>
        <begin position="78"/>
        <end position="101"/>
    </location>
</feature>
<evidence type="ECO:0000259" key="16">
    <source>
        <dbReference type="PROSITE" id="PS50929"/>
    </source>
</evidence>
<dbReference type="OrthoDB" id="6500128at2759"/>
<evidence type="ECO:0000256" key="14">
    <source>
        <dbReference type="SAM" id="Phobius"/>
    </source>
</evidence>
<dbReference type="PaxDb" id="55529-EKX53579"/>
<dbReference type="PROSITE" id="PS50929">
    <property type="entry name" value="ABC_TM1F"/>
    <property type="match status" value="2"/>
</dbReference>
<dbReference type="Pfam" id="PF00664">
    <property type="entry name" value="ABC_membrane"/>
    <property type="match status" value="2"/>
</dbReference>
<dbReference type="PROSITE" id="PS50893">
    <property type="entry name" value="ABC_TRANSPORTER_2"/>
    <property type="match status" value="2"/>
</dbReference>